<dbReference type="AlphaFoldDB" id="U4TKF0"/>
<sequence>MYHSFTYPSQDNDNLIVNLWDTVMTNGVITFCLPEETPYHQVIRQVNQQIDADHKYRVTSVADEFAAMIKGARHQ</sequence>
<dbReference type="HOGENOM" id="CLU_2666564_0_0_9"/>
<dbReference type="EMBL" id="KI271594">
    <property type="protein sequence ID" value="ERL64689.1"/>
    <property type="molecule type" value="Genomic_DNA"/>
</dbReference>
<protein>
    <submittedName>
        <fullName evidence="1">Uncharacterized protein</fullName>
    </submittedName>
</protein>
<reference evidence="2" key="1">
    <citation type="journal article" date="2013" name="Genome Announc.">
        <title>Whole-Genome Sequencing of Lactobacillus shenzhenensis Strain LY-73T.</title>
        <authorList>
            <person name="Lin Z."/>
            <person name="Liu Z."/>
            <person name="Yang R."/>
            <person name="Zou Y."/>
            <person name="Wan D."/>
            <person name="Chen J."/>
            <person name="Guo M."/>
            <person name="Zhao J."/>
            <person name="Fang C."/>
            <person name="Yang R."/>
            <person name="Liu F."/>
        </authorList>
    </citation>
    <scope>NUCLEOTIDE SEQUENCE [LARGE SCALE GENOMIC DNA]</scope>
    <source>
        <strain evidence="2">LY-73</strain>
    </source>
</reference>
<evidence type="ECO:0000313" key="2">
    <source>
        <dbReference type="Proteomes" id="UP000030647"/>
    </source>
</evidence>
<accession>U4TKF0</accession>
<dbReference type="STRING" id="1231336.L248_0746"/>
<proteinExistence type="predicted"/>
<keyword evidence="2" id="KW-1185">Reference proteome</keyword>
<name>U4TKF0_9LACO</name>
<organism evidence="1 2">
    <name type="scientific">Schleiferilactobacillus shenzhenensis LY-73</name>
    <dbReference type="NCBI Taxonomy" id="1231336"/>
    <lineage>
        <taxon>Bacteria</taxon>
        <taxon>Bacillati</taxon>
        <taxon>Bacillota</taxon>
        <taxon>Bacilli</taxon>
        <taxon>Lactobacillales</taxon>
        <taxon>Lactobacillaceae</taxon>
        <taxon>Schleiferilactobacillus</taxon>
    </lineage>
</organism>
<dbReference type="Proteomes" id="UP000030647">
    <property type="component" value="Unassembled WGS sequence"/>
</dbReference>
<evidence type="ECO:0000313" key="1">
    <source>
        <dbReference type="EMBL" id="ERL64689.1"/>
    </source>
</evidence>
<gene>
    <name evidence="1" type="ORF">L248_0746</name>
</gene>